<organism evidence="1 2">
    <name type="scientific">Maritimibacter alkaliphilus HTCC2654</name>
    <dbReference type="NCBI Taxonomy" id="314271"/>
    <lineage>
        <taxon>Bacteria</taxon>
        <taxon>Pseudomonadati</taxon>
        <taxon>Pseudomonadota</taxon>
        <taxon>Alphaproteobacteria</taxon>
        <taxon>Rhodobacterales</taxon>
        <taxon>Roseobacteraceae</taxon>
        <taxon>Maritimibacter</taxon>
    </lineage>
</organism>
<name>A3VGE4_9RHOB</name>
<reference evidence="1 2" key="1">
    <citation type="journal article" date="2010" name="J. Bacteriol.">
        <title>Genome sequences of Pelagibaca bermudensis HTCC2601T and Maritimibacter alkaliphilus HTCC2654T, the type strains of two marine Roseobacter genera.</title>
        <authorList>
            <person name="Thrash J.C."/>
            <person name="Cho J.C."/>
            <person name="Ferriera S."/>
            <person name="Johnson J."/>
            <person name="Vergin K.L."/>
            <person name="Giovannoni S.J."/>
        </authorList>
    </citation>
    <scope>NUCLEOTIDE SEQUENCE [LARGE SCALE GENOMIC DNA]</scope>
    <source>
        <strain evidence="1 2">HTCC2654</strain>
    </source>
</reference>
<proteinExistence type="predicted"/>
<dbReference type="EMBL" id="AAMT01000008">
    <property type="protein sequence ID" value="EAQ12349.1"/>
    <property type="molecule type" value="Genomic_DNA"/>
</dbReference>
<accession>A3VGE4</accession>
<comment type="caution">
    <text evidence="1">The sequence shown here is derived from an EMBL/GenBank/DDBJ whole genome shotgun (WGS) entry which is preliminary data.</text>
</comment>
<dbReference type="HOGENOM" id="CLU_2991382_0_0_5"/>
<sequence>MIPVLERELGAGRALPLAGCAPGIARQLDWDGLILTFSSERFVGWKTAGESAGQTCA</sequence>
<dbReference type="AlphaFoldDB" id="A3VGE4"/>
<keyword evidence="2" id="KW-1185">Reference proteome</keyword>
<evidence type="ECO:0000313" key="2">
    <source>
        <dbReference type="Proteomes" id="UP000002931"/>
    </source>
</evidence>
<evidence type="ECO:0000313" key="1">
    <source>
        <dbReference type="EMBL" id="EAQ12349.1"/>
    </source>
</evidence>
<dbReference type="Proteomes" id="UP000002931">
    <property type="component" value="Unassembled WGS sequence"/>
</dbReference>
<gene>
    <name evidence="1" type="ORF">RB2654_13725</name>
</gene>
<protein>
    <submittedName>
        <fullName evidence="1">Uncharacterized protein</fullName>
    </submittedName>
</protein>